<evidence type="ECO:0000313" key="2">
    <source>
        <dbReference type="EMBL" id="SIN74943.1"/>
    </source>
</evidence>
<organism evidence="2 3">
    <name type="scientific">Algoriphagus halophilus</name>
    <dbReference type="NCBI Taxonomy" id="226505"/>
    <lineage>
        <taxon>Bacteria</taxon>
        <taxon>Pseudomonadati</taxon>
        <taxon>Bacteroidota</taxon>
        <taxon>Cytophagia</taxon>
        <taxon>Cytophagales</taxon>
        <taxon>Cyclobacteriaceae</taxon>
        <taxon>Algoriphagus</taxon>
    </lineage>
</organism>
<dbReference type="GO" id="GO:0016491">
    <property type="term" value="F:oxidoreductase activity"/>
    <property type="evidence" value="ECO:0007669"/>
    <property type="project" value="InterPro"/>
</dbReference>
<dbReference type="EMBL" id="FSRC01000001">
    <property type="protein sequence ID" value="SIN74943.1"/>
    <property type="molecule type" value="Genomic_DNA"/>
</dbReference>
<evidence type="ECO:0000259" key="1">
    <source>
        <dbReference type="Pfam" id="PF09995"/>
    </source>
</evidence>
<dbReference type="AlphaFoldDB" id="A0A1N6DW59"/>
<dbReference type="InterPro" id="IPR037473">
    <property type="entry name" value="Lcp-like"/>
</dbReference>
<gene>
    <name evidence="2" type="ORF">SAMN05444394_1453</name>
</gene>
<proteinExistence type="predicted"/>
<dbReference type="Proteomes" id="UP000185221">
    <property type="component" value="Unassembled WGS sequence"/>
</dbReference>
<reference evidence="3" key="1">
    <citation type="submission" date="2016-11" db="EMBL/GenBank/DDBJ databases">
        <authorList>
            <person name="Varghese N."/>
            <person name="Submissions S."/>
        </authorList>
    </citation>
    <scope>NUCLEOTIDE SEQUENCE [LARGE SCALE GENOMIC DNA]</scope>
    <source>
        <strain evidence="3">DSM 15292</strain>
    </source>
</reference>
<evidence type="ECO:0000313" key="3">
    <source>
        <dbReference type="Proteomes" id="UP000185221"/>
    </source>
</evidence>
<dbReference type="STRING" id="226505.SAMN05444394_1453"/>
<accession>A0A1N6DW59</accession>
<dbReference type="PANTHER" id="PTHR37539">
    <property type="entry name" value="SECRETED PROTEIN-RELATED"/>
    <property type="match status" value="1"/>
</dbReference>
<protein>
    <recommendedName>
        <fullName evidence="1">ER-bound oxygenase mpaB/mpaB'/Rubber oxygenase catalytic domain-containing protein</fullName>
    </recommendedName>
</protein>
<keyword evidence="3" id="KW-1185">Reference proteome</keyword>
<dbReference type="Pfam" id="PF09995">
    <property type="entry name" value="MPAB_Lcp_cat"/>
    <property type="match status" value="1"/>
</dbReference>
<name>A0A1N6DW59_9BACT</name>
<dbReference type="PANTHER" id="PTHR37539:SF1">
    <property type="entry name" value="ER-BOUND OXYGENASE MPAB_MPAB'_RUBBER OXYGENASE CATALYTIC DOMAIN-CONTAINING PROTEIN"/>
    <property type="match status" value="1"/>
</dbReference>
<dbReference type="InterPro" id="IPR018713">
    <property type="entry name" value="MPAB/Lcp_cat_dom"/>
</dbReference>
<sequence length="355" mass="40892">MYHPQQFDELRKQEDPLADRAVMDLINFPELSSEINLWEEIPSKIPAHFPASLHLFFEDYNNPATSQERKSLIQGQAFFNKRGDTYLAMLGFYSLPYCYAFANGAEVLVRSKRILEDSGKRLGETAKFLLDVFKPGAFIDSYQAFLTCAKIRLIHAYSRFFIHHYAHDWKPEFGKPINQEDLIGTNLAFSLLVVRGMRKVRATVTKEESENLLAYWKYLGKLLGIQTEFWPETSKEAFVLEQLIRKRHLRNSAAGEKLIQSLLSYFEQNQKETFLKGKSEALVSFLVGKEASQALGIHSEPIFIPEVVGSIFKLLGWKNYAGNQSHARFMKEFELSYSNQFGEAVQIHLPEQKRS</sequence>
<feature type="domain" description="ER-bound oxygenase mpaB/mpaB'/Rubber oxygenase catalytic" evidence="1">
    <location>
        <begin position="113"/>
        <end position="262"/>
    </location>
</feature>